<protein>
    <submittedName>
        <fullName evidence="2">Uncharacterized protein</fullName>
    </submittedName>
</protein>
<name>A0A0D2LSJ6_HYPSF</name>
<organism evidence="2 3">
    <name type="scientific">Hypholoma sublateritium (strain FD-334 SS-4)</name>
    <dbReference type="NCBI Taxonomy" id="945553"/>
    <lineage>
        <taxon>Eukaryota</taxon>
        <taxon>Fungi</taxon>
        <taxon>Dikarya</taxon>
        <taxon>Basidiomycota</taxon>
        <taxon>Agaricomycotina</taxon>
        <taxon>Agaricomycetes</taxon>
        <taxon>Agaricomycetidae</taxon>
        <taxon>Agaricales</taxon>
        <taxon>Agaricineae</taxon>
        <taxon>Strophariaceae</taxon>
        <taxon>Hypholoma</taxon>
    </lineage>
</organism>
<keyword evidence="3" id="KW-1185">Reference proteome</keyword>
<evidence type="ECO:0000256" key="1">
    <source>
        <dbReference type="SAM" id="MobiDB-lite"/>
    </source>
</evidence>
<proteinExistence type="predicted"/>
<sequence length="169" mass="18187">MPVENSEERNILGARWLLHTHHHARPVFRAPQRPMHLRHAPALRHACARWDRSPVTASSTCALTNIVKICVTAHSCCMHLLCDDRAARVESTHLVFSSRCRDRACRYAARGEAAVVAQLNSDLSAASPLSLPGGHRAPRGGNGCASRGLKGTPGLNVVPNGTRASPIVG</sequence>
<reference evidence="3" key="1">
    <citation type="submission" date="2014-04" db="EMBL/GenBank/DDBJ databases">
        <title>Evolutionary Origins and Diversification of the Mycorrhizal Mutualists.</title>
        <authorList>
            <consortium name="DOE Joint Genome Institute"/>
            <consortium name="Mycorrhizal Genomics Consortium"/>
            <person name="Kohler A."/>
            <person name="Kuo A."/>
            <person name="Nagy L.G."/>
            <person name="Floudas D."/>
            <person name="Copeland A."/>
            <person name="Barry K.W."/>
            <person name="Cichocki N."/>
            <person name="Veneault-Fourrey C."/>
            <person name="LaButti K."/>
            <person name="Lindquist E.A."/>
            <person name="Lipzen A."/>
            <person name="Lundell T."/>
            <person name="Morin E."/>
            <person name="Murat C."/>
            <person name="Riley R."/>
            <person name="Ohm R."/>
            <person name="Sun H."/>
            <person name="Tunlid A."/>
            <person name="Henrissat B."/>
            <person name="Grigoriev I.V."/>
            <person name="Hibbett D.S."/>
            <person name="Martin F."/>
        </authorList>
    </citation>
    <scope>NUCLEOTIDE SEQUENCE [LARGE SCALE GENOMIC DNA]</scope>
    <source>
        <strain evidence="3">FD-334 SS-4</strain>
    </source>
</reference>
<dbReference type="AlphaFoldDB" id="A0A0D2LSJ6"/>
<dbReference type="Proteomes" id="UP000054270">
    <property type="component" value="Unassembled WGS sequence"/>
</dbReference>
<evidence type="ECO:0000313" key="3">
    <source>
        <dbReference type="Proteomes" id="UP000054270"/>
    </source>
</evidence>
<evidence type="ECO:0000313" key="2">
    <source>
        <dbReference type="EMBL" id="KJA13793.1"/>
    </source>
</evidence>
<gene>
    <name evidence="2" type="ORF">HYPSUDRAFT_485881</name>
</gene>
<accession>A0A0D2LSJ6</accession>
<feature type="region of interest" description="Disordered" evidence="1">
    <location>
        <begin position="130"/>
        <end position="169"/>
    </location>
</feature>
<dbReference type="EMBL" id="KN817713">
    <property type="protein sequence ID" value="KJA13793.1"/>
    <property type="molecule type" value="Genomic_DNA"/>
</dbReference>